<proteinExistence type="inferred from homology"/>
<dbReference type="PROSITE" id="PS00061">
    <property type="entry name" value="ADH_SHORT"/>
    <property type="match status" value="1"/>
</dbReference>
<dbReference type="RefSeq" id="WP_231819800.1">
    <property type="nucleotide sequence ID" value="NZ_CP082781.1"/>
</dbReference>
<dbReference type="InterPro" id="IPR002347">
    <property type="entry name" value="SDR_fam"/>
</dbReference>
<dbReference type="PRINTS" id="PR00081">
    <property type="entry name" value="GDHRDH"/>
</dbReference>
<dbReference type="Proteomes" id="UP001199642">
    <property type="component" value="Chromosome"/>
</dbReference>
<dbReference type="Gene3D" id="3.40.50.720">
    <property type="entry name" value="NAD(P)-binding Rossmann-like Domain"/>
    <property type="match status" value="1"/>
</dbReference>
<comment type="similarity">
    <text evidence="1">Belongs to the short-chain dehydrogenases/reductases (SDR) family.</text>
</comment>
<protein>
    <submittedName>
        <fullName evidence="2">SDR family oxidoreductase</fullName>
    </submittedName>
</protein>
<accession>A0ABY3RTN3</accession>
<keyword evidence="3" id="KW-1185">Reference proteome</keyword>
<evidence type="ECO:0000313" key="2">
    <source>
        <dbReference type="EMBL" id="UGS26081.1"/>
    </source>
</evidence>
<gene>
    <name evidence="2" type="ORF">K8F61_15770</name>
</gene>
<dbReference type="InterPro" id="IPR020904">
    <property type="entry name" value="Sc_DH/Rdtase_CS"/>
</dbReference>
<dbReference type="InterPro" id="IPR036291">
    <property type="entry name" value="NAD(P)-bd_dom_sf"/>
</dbReference>
<name>A0ABY3RTN3_9MICO</name>
<reference evidence="2 3" key="1">
    <citation type="submission" date="2023-01" db="EMBL/GenBank/DDBJ databases">
        <title>Characterization of estradiol degrading bacteria Microbacterium sp. MZT7 and reveal degrading genes through genome analysis.</title>
        <authorList>
            <person name="Hao P."/>
            <person name="Gao Y."/>
        </authorList>
    </citation>
    <scope>NUCLEOTIDE SEQUENCE [LARGE SCALE GENOMIC DNA]</scope>
    <source>
        <strain evidence="2 3">MZT7</strain>
    </source>
</reference>
<dbReference type="Pfam" id="PF13561">
    <property type="entry name" value="adh_short_C2"/>
    <property type="match status" value="1"/>
</dbReference>
<dbReference type="EMBL" id="CP082781">
    <property type="protein sequence ID" value="UGS26081.1"/>
    <property type="molecule type" value="Genomic_DNA"/>
</dbReference>
<dbReference type="SUPFAM" id="SSF51735">
    <property type="entry name" value="NAD(P)-binding Rossmann-fold domains"/>
    <property type="match status" value="1"/>
</dbReference>
<organism evidence="2 3">
    <name type="scientific">Microbacterium resistens</name>
    <dbReference type="NCBI Taxonomy" id="156977"/>
    <lineage>
        <taxon>Bacteria</taxon>
        <taxon>Bacillati</taxon>
        <taxon>Actinomycetota</taxon>
        <taxon>Actinomycetes</taxon>
        <taxon>Micrococcales</taxon>
        <taxon>Microbacteriaceae</taxon>
        <taxon>Microbacterium</taxon>
    </lineage>
</organism>
<sequence length="249" mass="25495">MSTPDLGFTPGDVLLITGAGSGIGRATALHAARLGLSVSLWDLAPAGLEETAAAVRDAGGTVHTWVADVGDDEAVRAGFADTRAALGGIRYLHNNAGPASSSALPFDQALAVCIGSVRRMTDAWADDLPAGDALPAMVATTSVAGNLVGTDNAWYSASKAGIMGYVRHLAAHRAEAFRANGVAPGMTDTPRLAGFAASPLGRQVLERIPLHRMASPSDIAWATLFLLSPLAGYVNGVLLPVDGGWTVTQ</sequence>
<evidence type="ECO:0000256" key="1">
    <source>
        <dbReference type="ARBA" id="ARBA00006484"/>
    </source>
</evidence>
<dbReference type="CDD" id="cd05233">
    <property type="entry name" value="SDR_c"/>
    <property type="match status" value="1"/>
</dbReference>
<dbReference type="PANTHER" id="PTHR42760">
    <property type="entry name" value="SHORT-CHAIN DEHYDROGENASES/REDUCTASES FAMILY MEMBER"/>
    <property type="match status" value="1"/>
</dbReference>
<dbReference type="PANTHER" id="PTHR42760:SF78">
    <property type="entry name" value="3-OXOACYL-[ACYL-CARRIER-PROTEIN] REDUCTASE [NADH]"/>
    <property type="match status" value="1"/>
</dbReference>
<evidence type="ECO:0000313" key="3">
    <source>
        <dbReference type="Proteomes" id="UP001199642"/>
    </source>
</evidence>